<dbReference type="AlphaFoldDB" id="V4RD44"/>
<dbReference type="SUPFAM" id="SSF50249">
    <property type="entry name" value="Nucleic acid-binding proteins"/>
    <property type="match status" value="1"/>
</dbReference>
<keyword evidence="10" id="KW-0378">Hydrolase</keyword>
<dbReference type="Gene3D" id="3.30.470.30">
    <property type="entry name" value="DNA ligase/mRNA capping enzyme"/>
    <property type="match status" value="1"/>
</dbReference>
<evidence type="ECO:0000256" key="17">
    <source>
        <dbReference type="ARBA" id="ARBA00023211"/>
    </source>
</evidence>
<evidence type="ECO:0000256" key="13">
    <source>
        <dbReference type="ARBA" id="ARBA00022932"/>
    </source>
</evidence>
<dbReference type="InterPro" id="IPR014146">
    <property type="entry name" value="LigD_ligase_dom"/>
</dbReference>
<feature type="domain" description="ATP-dependent DNA ligase family profile" evidence="22">
    <location>
        <begin position="315"/>
        <end position="407"/>
    </location>
</feature>
<keyword evidence="5" id="KW-0548">Nucleotidyltransferase</keyword>
<dbReference type="NCBIfam" id="NF004628">
    <property type="entry name" value="PRK05972.1"/>
    <property type="match status" value="1"/>
</dbReference>
<dbReference type="Gene3D" id="2.40.50.140">
    <property type="entry name" value="Nucleic acid-binding proteins"/>
    <property type="match status" value="1"/>
</dbReference>
<dbReference type="Pfam" id="PF04679">
    <property type="entry name" value="DNA_ligase_A_C"/>
    <property type="match status" value="1"/>
</dbReference>
<dbReference type="InterPro" id="IPR012309">
    <property type="entry name" value="DNA_ligase_ATP-dep_C"/>
</dbReference>
<keyword evidence="14" id="KW-0238">DNA-binding</keyword>
<keyword evidence="6" id="KW-0540">Nuclease</keyword>
<dbReference type="InterPro" id="IPR012310">
    <property type="entry name" value="DNA_ligase_ATP-dep_cent"/>
</dbReference>
<evidence type="ECO:0000256" key="15">
    <source>
        <dbReference type="ARBA" id="ARBA00023172"/>
    </source>
</evidence>
<dbReference type="GO" id="GO:0003887">
    <property type="term" value="F:DNA-directed DNA polymerase activity"/>
    <property type="evidence" value="ECO:0007669"/>
    <property type="project" value="UniProtKB-KW"/>
</dbReference>
<feature type="compositionally biased region" description="Basic residues" evidence="21">
    <location>
        <begin position="197"/>
        <end position="210"/>
    </location>
</feature>
<evidence type="ECO:0000256" key="7">
    <source>
        <dbReference type="ARBA" id="ARBA00022723"/>
    </source>
</evidence>
<dbReference type="InterPro" id="IPR033651">
    <property type="entry name" value="PaeLigD_Pol-like"/>
</dbReference>
<dbReference type="eggNOG" id="COG3285">
    <property type="taxonomic scope" value="Bacteria"/>
</dbReference>
<dbReference type="GO" id="GO:0005524">
    <property type="term" value="F:ATP binding"/>
    <property type="evidence" value="ECO:0007669"/>
    <property type="project" value="UniProtKB-KW"/>
</dbReference>
<dbReference type="Pfam" id="PF01068">
    <property type="entry name" value="DNA_ligase_A_M"/>
    <property type="match status" value="1"/>
</dbReference>
<evidence type="ECO:0000256" key="12">
    <source>
        <dbReference type="ARBA" id="ARBA00022840"/>
    </source>
</evidence>
<keyword evidence="8" id="KW-0547">Nucleotide-binding</keyword>
<dbReference type="GO" id="GO:0046872">
    <property type="term" value="F:metal ion binding"/>
    <property type="evidence" value="ECO:0007669"/>
    <property type="project" value="UniProtKB-KW"/>
</dbReference>
<dbReference type="PANTHER" id="PTHR42705:SF2">
    <property type="entry name" value="BIFUNCTIONAL NON-HOMOLOGOUS END JOINING PROTEIN LIGD"/>
    <property type="match status" value="1"/>
</dbReference>
<keyword evidence="18" id="KW-0511">Multifunctional enzyme</keyword>
<organism evidence="23 24">
    <name type="scientific">Lutibaculum baratangense AMV1</name>
    <dbReference type="NCBI Taxonomy" id="631454"/>
    <lineage>
        <taxon>Bacteria</taxon>
        <taxon>Pseudomonadati</taxon>
        <taxon>Pseudomonadota</taxon>
        <taxon>Alphaproteobacteria</taxon>
        <taxon>Hyphomicrobiales</taxon>
        <taxon>Tepidamorphaceae</taxon>
        <taxon>Lutibaculum</taxon>
    </lineage>
</organism>
<dbReference type="NCBIfam" id="TIGR02779">
    <property type="entry name" value="NHEJ_ligase_lig"/>
    <property type="match status" value="1"/>
</dbReference>
<keyword evidence="3 23" id="KW-0436">Ligase</keyword>
<evidence type="ECO:0000256" key="1">
    <source>
        <dbReference type="ARBA" id="ARBA00001936"/>
    </source>
</evidence>
<evidence type="ECO:0000313" key="23">
    <source>
        <dbReference type="EMBL" id="ESR23314.1"/>
    </source>
</evidence>
<keyword evidence="16" id="KW-0234">DNA repair</keyword>
<protein>
    <recommendedName>
        <fullName evidence="2">DNA ligase (ATP)</fullName>
        <ecNumber evidence="2">6.5.1.1</ecNumber>
    </recommendedName>
    <alternativeName>
        <fullName evidence="19">NHEJ DNA polymerase</fullName>
    </alternativeName>
</protein>
<dbReference type="EMBL" id="AWXZ01000039">
    <property type="protein sequence ID" value="ESR23314.1"/>
    <property type="molecule type" value="Genomic_DNA"/>
</dbReference>
<keyword evidence="4" id="KW-0808">Transferase</keyword>
<evidence type="ECO:0000256" key="10">
    <source>
        <dbReference type="ARBA" id="ARBA00022801"/>
    </source>
</evidence>
<dbReference type="InterPro" id="IPR052171">
    <property type="entry name" value="NHEJ_LigD"/>
</dbReference>
<evidence type="ECO:0000256" key="5">
    <source>
        <dbReference type="ARBA" id="ARBA00022695"/>
    </source>
</evidence>
<keyword evidence="12" id="KW-0067">ATP-binding</keyword>
<dbReference type="Gene3D" id="3.90.920.10">
    <property type="entry name" value="DNA primase, PRIM domain"/>
    <property type="match status" value="1"/>
</dbReference>
<evidence type="ECO:0000256" key="21">
    <source>
        <dbReference type="SAM" id="MobiDB-lite"/>
    </source>
</evidence>
<keyword evidence="9" id="KW-0227">DNA damage</keyword>
<keyword evidence="24" id="KW-1185">Reference proteome</keyword>
<dbReference type="GO" id="GO:0003910">
    <property type="term" value="F:DNA ligase (ATP) activity"/>
    <property type="evidence" value="ECO:0007669"/>
    <property type="project" value="UniProtKB-EC"/>
</dbReference>
<dbReference type="CDD" id="cd07971">
    <property type="entry name" value="OBF_DNA_ligase_LigD"/>
    <property type="match status" value="1"/>
</dbReference>
<dbReference type="InterPro" id="IPR014143">
    <property type="entry name" value="NHEJ_ligase_prk"/>
</dbReference>
<evidence type="ECO:0000256" key="2">
    <source>
        <dbReference type="ARBA" id="ARBA00012727"/>
    </source>
</evidence>
<sequence length="840" mass="92302">MADRLATYREKRDFSRTKEPQGKGKHPEDGFFIVQKHDATRLHYDFRIALDGVLVSWAVTKGPSYDTREKRLAVRTEDHPLDYADFEGTIPKGEYGGGTVMLWDRGAYEAVEDPREGLEKGSLKLKLEGERLRGRFALVRMKPRKGEKRENWLMIKEKDERVDPDWEIDTFLTSIDTGRTMDEIAAHAPAGGNARAAAKKGAAKRQRAASRKTASSTPKSGLPKFVAPQLATLVDEAPSGEGWLHEVKYDGYRLIVAADGDDVRCYTRSGQDWTDRFPMIAKGVAKLGLHGALLDGEAVVADAEGRTDFGSLQQALSEGGPISYFVFDLLALGGRDLTGERLIDRKAELATLVPKGGHGPVYYSDHVEGHGDRMAGAACTKGLEGIVSKRADAPYRSTRSRSWLKIKCVKAQEFVICGYTPSTKRRFSSIILGLWDGDQLRYSGRVGTGFDDATLDDLMARFEPLERKTPAVTPVPADIRRKARWLKPELAAEIRFTEITRDGSVRHGVFVGLREDKPAREIGREVAEDVQTVTARSGSGGDGAIAGVRLTNPDKVLYASAKATKRDVAEYFDAVADAMLPHLQGRAVSLVRCPEGRQSSCFFQKHASKGMPPAFGSVDIPEKDGGTEAYITVPSREALVSCAQIGALELHLWGSRGDRIEQPDRLVFDLDPAEDLLFAEVRAAAREIAAILREGGLTSFPLATGGKGLHLVIPIARRHDWPVVTGFAKAFAQKIAEIDHSRFVATMTKAKRKGRIFIDHFRNQRGATAISPFSPRAREGAPVATPISWDELDDIEAGNVFRFADVVARLDGPDPWAGYATTRQRLTKTKLTRIGVALEG</sequence>
<evidence type="ECO:0000256" key="11">
    <source>
        <dbReference type="ARBA" id="ARBA00022839"/>
    </source>
</evidence>
<reference evidence="23 24" key="1">
    <citation type="journal article" date="2014" name="Genome Announc.">
        <title>Draft Genome Sequence of Lutibaculum baratangense Strain AMV1T, Isolated from a Mud Volcano in Andamans, India.</title>
        <authorList>
            <person name="Singh A."/>
            <person name="Sreenivas A."/>
            <person name="Sathyanarayana Reddy G."/>
            <person name="Pinnaka A.K."/>
            <person name="Shivaji S."/>
        </authorList>
    </citation>
    <scope>NUCLEOTIDE SEQUENCE [LARGE SCALE GENOMIC DNA]</scope>
    <source>
        <strain evidence="23 24">AMV1</strain>
    </source>
</reference>
<comment type="caution">
    <text evidence="23">The sequence shown here is derived from an EMBL/GenBank/DDBJ whole genome shotgun (WGS) entry which is preliminary data.</text>
</comment>
<keyword evidence="15" id="KW-0233">DNA recombination</keyword>
<dbReference type="GO" id="GO:0006281">
    <property type="term" value="P:DNA repair"/>
    <property type="evidence" value="ECO:0007669"/>
    <property type="project" value="UniProtKB-KW"/>
</dbReference>
<dbReference type="InterPro" id="IPR014145">
    <property type="entry name" value="LigD_pol_dom"/>
</dbReference>
<gene>
    <name evidence="23" type="ORF">N177_3382</name>
</gene>
<comment type="catalytic activity">
    <reaction evidence="20">
        <text>ATP + (deoxyribonucleotide)n-3'-hydroxyl + 5'-phospho-(deoxyribonucleotide)m = (deoxyribonucleotide)n+m + AMP + diphosphate.</text>
        <dbReference type="EC" id="6.5.1.1"/>
    </reaction>
</comment>
<feature type="region of interest" description="Disordered" evidence="21">
    <location>
        <begin position="189"/>
        <end position="221"/>
    </location>
</feature>
<dbReference type="InterPro" id="IPR012340">
    <property type="entry name" value="NA-bd_OB-fold"/>
</dbReference>
<dbReference type="CDD" id="cd04862">
    <property type="entry name" value="PaeLigD_Pol_like"/>
    <property type="match status" value="1"/>
</dbReference>
<dbReference type="PROSITE" id="PS50160">
    <property type="entry name" value="DNA_LIGASE_A3"/>
    <property type="match status" value="1"/>
</dbReference>
<evidence type="ECO:0000256" key="20">
    <source>
        <dbReference type="ARBA" id="ARBA00034003"/>
    </source>
</evidence>
<dbReference type="Gene3D" id="3.30.1490.70">
    <property type="match status" value="1"/>
</dbReference>
<evidence type="ECO:0000256" key="19">
    <source>
        <dbReference type="ARBA" id="ARBA00029943"/>
    </source>
</evidence>
<evidence type="ECO:0000259" key="22">
    <source>
        <dbReference type="PROSITE" id="PS50160"/>
    </source>
</evidence>
<keyword evidence="17" id="KW-0464">Manganese</keyword>
<evidence type="ECO:0000256" key="14">
    <source>
        <dbReference type="ARBA" id="ARBA00023125"/>
    </source>
</evidence>
<dbReference type="NCBIfam" id="TIGR02777">
    <property type="entry name" value="LigD_PE_dom"/>
    <property type="match status" value="1"/>
</dbReference>
<evidence type="ECO:0000256" key="18">
    <source>
        <dbReference type="ARBA" id="ARBA00023268"/>
    </source>
</evidence>
<dbReference type="InterPro" id="IPR014144">
    <property type="entry name" value="LigD_PE_domain"/>
</dbReference>
<dbReference type="GO" id="GO:0004527">
    <property type="term" value="F:exonuclease activity"/>
    <property type="evidence" value="ECO:0007669"/>
    <property type="project" value="UniProtKB-KW"/>
</dbReference>
<dbReference type="CDD" id="cd07906">
    <property type="entry name" value="Adenylation_DNA_ligase_LigD_LigC"/>
    <property type="match status" value="1"/>
</dbReference>
<dbReference type="Pfam" id="PF21686">
    <property type="entry name" value="LigD_Prim-Pol"/>
    <property type="match status" value="1"/>
</dbReference>
<evidence type="ECO:0000256" key="16">
    <source>
        <dbReference type="ARBA" id="ARBA00023204"/>
    </source>
</evidence>
<dbReference type="GO" id="GO:0006310">
    <property type="term" value="P:DNA recombination"/>
    <property type="evidence" value="ECO:0007669"/>
    <property type="project" value="UniProtKB-KW"/>
</dbReference>
<dbReference type="RefSeq" id="WP_023433500.1">
    <property type="nucleotide sequence ID" value="NZ_AWXZ01000039.1"/>
</dbReference>
<keyword evidence="13" id="KW-0239">DNA-directed DNA polymerase</keyword>
<evidence type="ECO:0000313" key="24">
    <source>
        <dbReference type="Proteomes" id="UP000017819"/>
    </source>
</evidence>
<dbReference type="GO" id="GO:0003677">
    <property type="term" value="F:DNA binding"/>
    <property type="evidence" value="ECO:0007669"/>
    <property type="project" value="UniProtKB-KW"/>
</dbReference>
<dbReference type="OrthoDB" id="9802472at2"/>
<dbReference type="Pfam" id="PF13298">
    <property type="entry name" value="LigD_N"/>
    <property type="match status" value="1"/>
</dbReference>
<evidence type="ECO:0000256" key="8">
    <source>
        <dbReference type="ARBA" id="ARBA00022741"/>
    </source>
</evidence>
<accession>V4RD44</accession>
<keyword evidence="11" id="KW-0269">Exonuclease</keyword>
<evidence type="ECO:0000256" key="9">
    <source>
        <dbReference type="ARBA" id="ARBA00022763"/>
    </source>
</evidence>
<dbReference type="STRING" id="631454.N177_3382"/>
<keyword evidence="7" id="KW-0479">Metal-binding</keyword>
<dbReference type="SUPFAM" id="SSF56091">
    <property type="entry name" value="DNA ligase/mRNA capping enzyme, catalytic domain"/>
    <property type="match status" value="1"/>
</dbReference>
<name>V4RD44_9HYPH</name>
<dbReference type="NCBIfam" id="TIGR02778">
    <property type="entry name" value="ligD_pol"/>
    <property type="match status" value="1"/>
</dbReference>
<dbReference type="PATRIC" id="fig|631454.5.peg.3342"/>
<dbReference type="eggNOG" id="COG1793">
    <property type="taxonomic scope" value="Bacteria"/>
</dbReference>
<proteinExistence type="predicted"/>
<evidence type="ECO:0000256" key="6">
    <source>
        <dbReference type="ARBA" id="ARBA00022722"/>
    </source>
</evidence>
<comment type="cofactor">
    <cofactor evidence="1">
        <name>Mn(2+)</name>
        <dbReference type="ChEBI" id="CHEBI:29035"/>
    </cofactor>
</comment>
<dbReference type="EC" id="6.5.1.1" evidence="2"/>
<dbReference type="PANTHER" id="PTHR42705">
    <property type="entry name" value="BIFUNCTIONAL NON-HOMOLOGOUS END JOINING PROTEIN LIGD"/>
    <property type="match status" value="1"/>
</dbReference>
<dbReference type="Proteomes" id="UP000017819">
    <property type="component" value="Unassembled WGS sequence"/>
</dbReference>
<feature type="region of interest" description="Disordered" evidence="21">
    <location>
        <begin position="1"/>
        <end position="29"/>
    </location>
</feature>
<dbReference type="NCBIfam" id="TIGR02776">
    <property type="entry name" value="NHEJ_ligase_prk"/>
    <property type="match status" value="1"/>
</dbReference>
<evidence type="ECO:0000256" key="4">
    <source>
        <dbReference type="ARBA" id="ARBA00022679"/>
    </source>
</evidence>
<evidence type="ECO:0000256" key="3">
    <source>
        <dbReference type="ARBA" id="ARBA00022598"/>
    </source>
</evidence>